<reference evidence="2" key="1">
    <citation type="submission" date="2014-11" db="EMBL/GenBank/DDBJ databases">
        <authorList>
            <person name="Otto D Thomas"/>
            <person name="Naeem Raeece"/>
        </authorList>
    </citation>
    <scope>NUCLEOTIDE SEQUENCE</scope>
</reference>
<gene>
    <name evidence="2" type="ORF">Cvel_25325</name>
</gene>
<organism evidence="2">
    <name type="scientific">Chromera velia CCMP2878</name>
    <dbReference type="NCBI Taxonomy" id="1169474"/>
    <lineage>
        <taxon>Eukaryota</taxon>
        <taxon>Sar</taxon>
        <taxon>Alveolata</taxon>
        <taxon>Colpodellida</taxon>
        <taxon>Chromeraceae</taxon>
        <taxon>Chromera</taxon>
    </lineage>
</organism>
<name>A0A0G4H929_9ALVE</name>
<dbReference type="EMBL" id="CDMZ01002043">
    <property type="protein sequence ID" value="CEM40470.1"/>
    <property type="molecule type" value="Genomic_DNA"/>
</dbReference>
<feature type="region of interest" description="Disordered" evidence="1">
    <location>
        <begin position="99"/>
        <end position="120"/>
    </location>
</feature>
<accession>A0A0G4H929</accession>
<evidence type="ECO:0000256" key="1">
    <source>
        <dbReference type="SAM" id="MobiDB-lite"/>
    </source>
</evidence>
<sequence>MLRSWTPLSRWELRRPVLFTSPGGISQMGTASTTSFGQCTIATCTTRPSQTSLLNTSLGEVSKAGGGSCGYQFQSLQEVWDLVQRNKVRQLRQQVDPYERIPKHPLPEEEKKRSAKKDFRATPDSIKVPVAAYPITYWVVGGWTAAELADTDYCQQGPFLSVRKFDNRGAAHFKP</sequence>
<protein>
    <submittedName>
        <fullName evidence="2">Uncharacterized protein</fullName>
    </submittedName>
</protein>
<dbReference type="AlphaFoldDB" id="A0A0G4H929"/>
<dbReference type="VEuPathDB" id="CryptoDB:Cvel_25325"/>
<proteinExistence type="predicted"/>
<evidence type="ECO:0000313" key="2">
    <source>
        <dbReference type="EMBL" id="CEM40470.1"/>
    </source>
</evidence>
<dbReference type="PhylomeDB" id="A0A0G4H929"/>